<organism evidence="1">
    <name type="scientific">Arundo donax</name>
    <name type="common">Giant reed</name>
    <name type="synonym">Donax arundinaceus</name>
    <dbReference type="NCBI Taxonomy" id="35708"/>
    <lineage>
        <taxon>Eukaryota</taxon>
        <taxon>Viridiplantae</taxon>
        <taxon>Streptophyta</taxon>
        <taxon>Embryophyta</taxon>
        <taxon>Tracheophyta</taxon>
        <taxon>Spermatophyta</taxon>
        <taxon>Magnoliopsida</taxon>
        <taxon>Liliopsida</taxon>
        <taxon>Poales</taxon>
        <taxon>Poaceae</taxon>
        <taxon>PACMAD clade</taxon>
        <taxon>Arundinoideae</taxon>
        <taxon>Arundineae</taxon>
        <taxon>Arundo</taxon>
    </lineage>
</organism>
<dbReference type="AlphaFoldDB" id="A0A0A8ZSB2"/>
<accession>A0A0A8ZSB2</accession>
<name>A0A0A8ZSB2_ARUDO</name>
<reference evidence="1" key="2">
    <citation type="journal article" date="2015" name="Data Brief">
        <title>Shoot transcriptome of the giant reed, Arundo donax.</title>
        <authorList>
            <person name="Barrero R.A."/>
            <person name="Guerrero F.D."/>
            <person name="Moolhuijzen P."/>
            <person name="Goolsby J.A."/>
            <person name="Tidwell J."/>
            <person name="Bellgard S.E."/>
            <person name="Bellgard M.I."/>
        </authorList>
    </citation>
    <scope>NUCLEOTIDE SEQUENCE</scope>
    <source>
        <tissue evidence="1">Shoot tissue taken approximately 20 cm above the soil surface</tissue>
    </source>
</reference>
<protein>
    <submittedName>
        <fullName evidence="1">Uncharacterized protein</fullName>
    </submittedName>
</protein>
<reference evidence="1" key="1">
    <citation type="submission" date="2014-09" db="EMBL/GenBank/DDBJ databases">
        <authorList>
            <person name="Magalhaes I.L.F."/>
            <person name="Oliveira U."/>
            <person name="Santos F.R."/>
            <person name="Vidigal T.H.D.A."/>
            <person name="Brescovit A.D."/>
            <person name="Santos A.J."/>
        </authorList>
    </citation>
    <scope>NUCLEOTIDE SEQUENCE</scope>
    <source>
        <tissue evidence="1">Shoot tissue taken approximately 20 cm above the soil surface</tissue>
    </source>
</reference>
<proteinExistence type="predicted"/>
<sequence>MFLRNLSSPNNLCKFCSVVNQIPVFCKVV</sequence>
<evidence type="ECO:0000313" key="1">
    <source>
        <dbReference type="EMBL" id="JAD37722.1"/>
    </source>
</evidence>
<dbReference type="EMBL" id="GBRH01260173">
    <property type="protein sequence ID" value="JAD37722.1"/>
    <property type="molecule type" value="Transcribed_RNA"/>
</dbReference>